<evidence type="ECO:0000313" key="3">
    <source>
        <dbReference type="EMBL" id="MCK9685031.1"/>
    </source>
</evidence>
<feature type="domain" description="AB hydrolase-1" evidence="2">
    <location>
        <begin position="30"/>
        <end position="141"/>
    </location>
</feature>
<keyword evidence="1 3" id="KW-0378">Hydrolase</keyword>
<dbReference type="InterPro" id="IPR000639">
    <property type="entry name" value="Epox_hydrolase-like"/>
</dbReference>
<evidence type="ECO:0000313" key="4">
    <source>
        <dbReference type="Proteomes" id="UP001139353"/>
    </source>
</evidence>
<organism evidence="3 4">
    <name type="scientific">Scleromatobacter humisilvae</name>
    <dbReference type="NCBI Taxonomy" id="2897159"/>
    <lineage>
        <taxon>Bacteria</taxon>
        <taxon>Pseudomonadati</taxon>
        <taxon>Pseudomonadota</taxon>
        <taxon>Betaproteobacteria</taxon>
        <taxon>Burkholderiales</taxon>
        <taxon>Sphaerotilaceae</taxon>
        <taxon>Scleromatobacter</taxon>
    </lineage>
</organism>
<sequence length="314" mass="34555">MQHLQATERSIDAGDLRVAWLESGDSAARPVVLLHGFPYDVHAYDGVAPLLAARGLRVIVPYLRGYGPTRFLSTKTPRSGQQAALGADLLALLDALGIPSALVAGYDWGGRAACVVSALWPERVRGLVTVNGYNLQHIAQSGRPVAPEKEHRLWYQYYFHGERGRAGLEANRREMARLLWRLWSPRWQFEEAEFERTAASFDNPDFVDVVIHSYRHRFALVAGDPKLEEIERRLAAQPGIGVPTIVLDGDADGVSAGGEPRPGQFTGRCEYRRLDGGIGHNLPQEAPEAFARAVCDVDEWASLVPSAAAKEKGR</sequence>
<proteinExistence type="predicted"/>
<dbReference type="Gene3D" id="3.40.50.1820">
    <property type="entry name" value="alpha/beta hydrolase"/>
    <property type="match status" value="1"/>
</dbReference>
<dbReference type="InterPro" id="IPR029058">
    <property type="entry name" value="AB_hydrolase_fold"/>
</dbReference>
<dbReference type="RefSeq" id="WP_275681049.1">
    <property type="nucleotide sequence ID" value="NZ_JAJLJH010000001.1"/>
</dbReference>
<evidence type="ECO:0000259" key="2">
    <source>
        <dbReference type="Pfam" id="PF00561"/>
    </source>
</evidence>
<dbReference type="Pfam" id="PF00561">
    <property type="entry name" value="Abhydrolase_1"/>
    <property type="match status" value="1"/>
</dbReference>
<reference evidence="3" key="1">
    <citation type="submission" date="2021-11" db="EMBL/GenBank/DDBJ databases">
        <title>BS-T2-15 a new species belonging to the Comamonadaceae family isolated from the soil of a French oak forest.</title>
        <authorList>
            <person name="Mieszkin S."/>
            <person name="Alain K."/>
        </authorList>
    </citation>
    <scope>NUCLEOTIDE SEQUENCE</scope>
    <source>
        <strain evidence="3">BS-T2-15</strain>
    </source>
</reference>
<keyword evidence="4" id="KW-1185">Reference proteome</keyword>
<dbReference type="AlphaFoldDB" id="A0A9X1YFJ2"/>
<dbReference type="InterPro" id="IPR000073">
    <property type="entry name" value="AB_hydrolase_1"/>
</dbReference>
<dbReference type="PRINTS" id="PR00412">
    <property type="entry name" value="EPOXHYDRLASE"/>
</dbReference>
<name>A0A9X1YFJ2_9BURK</name>
<dbReference type="EMBL" id="JAJLJH010000001">
    <property type="protein sequence ID" value="MCK9685031.1"/>
    <property type="molecule type" value="Genomic_DNA"/>
</dbReference>
<dbReference type="GO" id="GO:0016787">
    <property type="term" value="F:hydrolase activity"/>
    <property type="evidence" value="ECO:0007669"/>
    <property type="project" value="UniProtKB-KW"/>
</dbReference>
<evidence type="ECO:0000256" key="1">
    <source>
        <dbReference type="ARBA" id="ARBA00022801"/>
    </source>
</evidence>
<protein>
    <submittedName>
        <fullName evidence="3">Alpha/beta hydrolase</fullName>
    </submittedName>
</protein>
<dbReference type="SUPFAM" id="SSF53474">
    <property type="entry name" value="alpha/beta-Hydrolases"/>
    <property type="match status" value="1"/>
</dbReference>
<dbReference type="PANTHER" id="PTHR43329">
    <property type="entry name" value="EPOXIDE HYDROLASE"/>
    <property type="match status" value="1"/>
</dbReference>
<comment type="caution">
    <text evidence="3">The sequence shown here is derived from an EMBL/GenBank/DDBJ whole genome shotgun (WGS) entry which is preliminary data.</text>
</comment>
<dbReference type="Proteomes" id="UP001139353">
    <property type="component" value="Unassembled WGS sequence"/>
</dbReference>
<gene>
    <name evidence="3" type="ORF">LPC04_04835</name>
</gene>
<accession>A0A9X1YFJ2</accession>